<dbReference type="RefSeq" id="WP_062283860.1">
    <property type="nucleotide sequence ID" value="NZ_DF968181.1"/>
</dbReference>
<dbReference type="AlphaFoldDB" id="A0A0S7BZH2"/>
<dbReference type="SUPFAM" id="SSF55347">
    <property type="entry name" value="Glyceraldehyde-3-phosphate dehydrogenase-like, C-terminal domain"/>
    <property type="match status" value="1"/>
</dbReference>
<dbReference type="PANTHER" id="PTHR43350">
    <property type="entry name" value="NAD-DEPENDENT ALCOHOL DEHYDROGENASE"/>
    <property type="match status" value="1"/>
</dbReference>
<organism evidence="7">
    <name type="scientific">Flexilinea flocculi</name>
    <dbReference type="NCBI Taxonomy" id="1678840"/>
    <lineage>
        <taxon>Bacteria</taxon>
        <taxon>Bacillati</taxon>
        <taxon>Chloroflexota</taxon>
        <taxon>Anaerolineae</taxon>
        <taxon>Anaerolineales</taxon>
        <taxon>Anaerolineaceae</taxon>
        <taxon>Flexilinea</taxon>
    </lineage>
</organism>
<dbReference type="GO" id="GO:0000166">
    <property type="term" value="F:nucleotide binding"/>
    <property type="evidence" value="ECO:0007669"/>
    <property type="project" value="InterPro"/>
</dbReference>
<dbReference type="SMART" id="SM00829">
    <property type="entry name" value="PKS_ER"/>
    <property type="match status" value="1"/>
</dbReference>
<dbReference type="OrthoDB" id="9769198at2"/>
<dbReference type="Gene3D" id="3.90.180.10">
    <property type="entry name" value="Medium-chain alcohol dehydrogenases, catalytic domain"/>
    <property type="match status" value="2"/>
</dbReference>
<dbReference type="Proteomes" id="UP000053370">
    <property type="component" value="Unassembled WGS sequence"/>
</dbReference>
<dbReference type="EMBL" id="DF968181">
    <property type="protein sequence ID" value="GAP41843.1"/>
    <property type="molecule type" value="Genomic_DNA"/>
</dbReference>
<feature type="domain" description="Enoyl reductase (ER)" evidence="6">
    <location>
        <begin position="58"/>
        <end position="368"/>
    </location>
</feature>
<dbReference type="STRING" id="1678840.ATC1_131839"/>
<evidence type="ECO:0000256" key="3">
    <source>
        <dbReference type="ARBA" id="ARBA00022723"/>
    </source>
</evidence>
<dbReference type="GO" id="GO:0016491">
    <property type="term" value="F:oxidoreductase activity"/>
    <property type="evidence" value="ECO:0007669"/>
    <property type="project" value="UniProtKB-KW"/>
</dbReference>
<evidence type="ECO:0000313" key="8">
    <source>
        <dbReference type="Proteomes" id="UP000053370"/>
    </source>
</evidence>
<dbReference type="SUPFAM" id="SSF50129">
    <property type="entry name" value="GroES-like"/>
    <property type="match status" value="1"/>
</dbReference>
<dbReference type="Pfam" id="PF08240">
    <property type="entry name" value="ADH_N"/>
    <property type="match status" value="1"/>
</dbReference>
<dbReference type="Pfam" id="PF00107">
    <property type="entry name" value="ADH_zinc_N"/>
    <property type="match status" value="1"/>
</dbReference>
<keyword evidence="5" id="KW-0560">Oxidoreductase</keyword>
<dbReference type="InterPro" id="IPR020843">
    <property type="entry name" value="ER"/>
</dbReference>
<keyword evidence="3" id="KW-0479">Metal-binding</keyword>
<accession>A0A0S7BZH2</accession>
<dbReference type="PATRIC" id="fig|1678840.3.peg.3380"/>
<evidence type="ECO:0000256" key="2">
    <source>
        <dbReference type="ARBA" id="ARBA00008072"/>
    </source>
</evidence>
<dbReference type="InterPro" id="IPR036291">
    <property type="entry name" value="NAD(P)-bd_dom_sf"/>
</dbReference>
<keyword evidence="4" id="KW-0862">Zinc</keyword>
<dbReference type="SUPFAM" id="SSF51735">
    <property type="entry name" value="NAD(P)-binding Rossmann-fold domains"/>
    <property type="match status" value="2"/>
</dbReference>
<dbReference type="PANTHER" id="PTHR43350:SF19">
    <property type="entry name" value="D-GULOSIDE 3-DEHYDROGENASE"/>
    <property type="match status" value="1"/>
</dbReference>
<dbReference type="GO" id="GO:0046872">
    <property type="term" value="F:metal ion binding"/>
    <property type="evidence" value="ECO:0007669"/>
    <property type="project" value="UniProtKB-KW"/>
</dbReference>
<reference evidence="7" key="1">
    <citation type="journal article" date="2015" name="Genome Announc.">
        <title>Draft Genome Sequence of Anaerolineae Strain TC1, a Novel Isolate from a Methanogenic Wastewater Treatment System.</title>
        <authorList>
            <person name="Matsuura N."/>
            <person name="Tourlousse D.M."/>
            <person name="Sun L."/>
            <person name="Toyonaga M."/>
            <person name="Kuroda K."/>
            <person name="Ohashi A."/>
            <person name="Cruz R."/>
            <person name="Yamaguchi T."/>
            <person name="Sekiguchi Y."/>
        </authorList>
    </citation>
    <scope>NUCLEOTIDE SEQUENCE [LARGE SCALE GENOMIC DNA]</scope>
    <source>
        <strain evidence="7">TC1</strain>
    </source>
</reference>
<gene>
    <name evidence="7" type="ORF">ATC1_131839</name>
</gene>
<evidence type="ECO:0000256" key="1">
    <source>
        <dbReference type="ARBA" id="ARBA00001947"/>
    </source>
</evidence>
<name>A0A0S7BZH2_9CHLR</name>
<evidence type="ECO:0000256" key="5">
    <source>
        <dbReference type="ARBA" id="ARBA00023002"/>
    </source>
</evidence>
<comment type="cofactor">
    <cofactor evidence="1">
        <name>Zn(2+)</name>
        <dbReference type="ChEBI" id="CHEBI:29105"/>
    </cofactor>
</comment>
<dbReference type="Pfam" id="PF22725">
    <property type="entry name" value="GFO_IDH_MocA_C3"/>
    <property type="match status" value="1"/>
</dbReference>
<dbReference type="InterPro" id="IPR000683">
    <property type="entry name" value="Gfo/Idh/MocA-like_OxRdtase_N"/>
</dbReference>
<protein>
    <submittedName>
        <fullName evidence="7">Predicted dehydrogenase</fullName>
    </submittedName>
</protein>
<sequence length="727" mass="80045">MKQLLQNMKNGTTEVKDIPIPRPAQGMALVQTAYSLVSAGTEKMLVEFAEKNIFEKAASRPDLVKQVLDKAKREGALTTLESAFHRLDQPLYPGYSSSGTIIALGDGMTGFQVGDRVACGGGKYAVHAEYCTIPKNLLVKIPAEVHFEEAAFATLGSVAIHGFRLAAPQLNDTVLVIGLGLLGLMTIQVALAAGCHVLGLDISQDRVKLAKELGANACLRTEIESLSNPFTKSRGFDHVLICAGSKDNDSIELAGQLCRDRGNVIAIGAVGLDIPRKLYYEKEINFRVSRSYGPGRYDTEYEEKGHDYPLGFVRWTEGRNMESFIDLIASGKMNVKKLITHRIPIEDGQKAYELITGKTGERFLGVLLEYQNNTEAYQQNKPIQLSHRNHPLAITIGVLGAGNYATATFLPALKKCTKPFCLLSIASGSGSSARHAADKFGFEKVDTSGNAILDDPAVNTVALLTRHHLHGSQVLRAIQNGKNVYCEKPLALTIEELECIYQAIQIHSEPILTVGYNRRFSPMGKKLYEFFSDCPEPVAMHYTINAGYIQPNHWTQDPAIGGRRIIGECCHFIDMLQFISRSHPTSVYSIALPDNGRYNQDNVSLQIKFDNGSIGTISYLANGDKSYPKERFEVFGGGKIAVLNDFRTLETWDKGNHHQIKSILRQDKGHSASLQMFINAILEGSKWPIPMEDLFYTSLASFAAVKSIQENDVISIPNLSSFNGHEE</sequence>
<evidence type="ECO:0000259" key="6">
    <source>
        <dbReference type="SMART" id="SM00829"/>
    </source>
</evidence>
<dbReference type="Gene3D" id="3.40.50.720">
    <property type="entry name" value="NAD(P)-binding Rossmann-like Domain"/>
    <property type="match status" value="2"/>
</dbReference>
<dbReference type="InterPro" id="IPR013149">
    <property type="entry name" value="ADH-like_C"/>
</dbReference>
<comment type="similarity">
    <text evidence="2">Belongs to the zinc-containing alcohol dehydrogenase family.</text>
</comment>
<dbReference type="Gene3D" id="3.30.360.10">
    <property type="entry name" value="Dihydrodipicolinate Reductase, domain 2"/>
    <property type="match status" value="1"/>
</dbReference>
<dbReference type="InterPro" id="IPR055170">
    <property type="entry name" value="GFO_IDH_MocA-like_dom"/>
</dbReference>
<evidence type="ECO:0000256" key="4">
    <source>
        <dbReference type="ARBA" id="ARBA00022833"/>
    </source>
</evidence>
<dbReference type="Pfam" id="PF01408">
    <property type="entry name" value="GFO_IDH_MocA"/>
    <property type="match status" value="1"/>
</dbReference>
<dbReference type="InterPro" id="IPR011032">
    <property type="entry name" value="GroES-like_sf"/>
</dbReference>
<evidence type="ECO:0000313" key="7">
    <source>
        <dbReference type="EMBL" id="GAP41843.1"/>
    </source>
</evidence>
<dbReference type="InterPro" id="IPR013154">
    <property type="entry name" value="ADH-like_N"/>
</dbReference>
<dbReference type="CDD" id="cd08255">
    <property type="entry name" value="2-desacetyl-2-hydroxyethyl_bacteriochlorophyllide_like"/>
    <property type="match status" value="1"/>
</dbReference>
<proteinExistence type="inferred from homology"/>
<keyword evidence="8" id="KW-1185">Reference proteome</keyword>